<dbReference type="InterPro" id="IPR005702">
    <property type="entry name" value="Wzc-like_C"/>
</dbReference>
<evidence type="ECO:0000256" key="4">
    <source>
        <dbReference type="ARBA" id="ARBA00022741"/>
    </source>
</evidence>
<dbReference type="GO" id="GO:0005886">
    <property type="term" value="C:plasma membrane"/>
    <property type="evidence" value="ECO:0007669"/>
    <property type="project" value="TreeGrafter"/>
</dbReference>
<keyword evidence="6" id="KW-0067">ATP-binding</keyword>
<accession>A0A317G0R9</accession>
<keyword evidence="3" id="KW-0808">Transferase</keyword>
<comment type="caution">
    <text evidence="10">The sequence shown here is derived from an EMBL/GenBank/DDBJ whole genome shotgun (WGS) entry which is preliminary data.</text>
</comment>
<dbReference type="PANTHER" id="PTHR32309:SF13">
    <property type="entry name" value="FERRIC ENTEROBACTIN TRANSPORT PROTEIN FEPE"/>
    <property type="match status" value="1"/>
</dbReference>
<dbReference type="Proteomes" id="UP000245488">
    <property type="component" value="Plasmid pINBov266"/>
</dbReference>
<keyword evidence="4" id="KW-0547">Nucleotide-binding</keyword>
<dbReference type="GO" id="GO:0004715">
    <property type="term" value="F:non-membrane spanning protein tyrosine kinase activity"/>
    <property type="evidence" value="ECO:0007669"/>
    <property type="project" value="UniProtKB-EC"/>
</dbReference>
<evidence type="ECO:0000259" key="9">
    <source>
        <dbReference type="Pfam" id="PF13614"/>
    </source>
</evidence>
<dbReference type="InterPro" id="IPR050445">
    <property type="entry name" value="Bact_polysacc_biosynth/exp"/>
</dbReference>
<evidence type="ECO:0000256" key="5">
    <source>
        <dbReference type="ARBA" id="ARBA00022777"/>
    </source>
</evidence>
<dbReference type="NCBIfam" id="TIGR01007">
    <property type="entry name" value="eps_fam"/>
    <property type="match status" value="1"/>
</dbReference>
<proteinExistence type="inferred from homology"/>
<geneLocation type="plasmid" evidence="11">
    <name>pinbov266</name>
</geneLocation>
<dbReference type="GO" id="GO:0005524">
    <property type="term" value="F:ATP binding"/>
    <property type="evidence" value="ECO:0007669"/>
    <property type="project" value="UniProtKB-KW"/>
</dbReference>
<dbReference type="EC" id="2.7.10.2" evidence="2"/>
<evidence type="ECO:0000313" key="10">
    <source>
        <dbReference type="EMBL" id="PWT25980.1"/>
    </source>
</evidence>
<dbReference type="InterPro" id="IPR025669">
    <property type="entry name" value="AAA_dom"/>
</dbReference>
<organism evidence="10 11">
    <name type="scientific">Butyrivibrio fibrisolvens</name>
    <dbReference type="NCBI Taxonomy" id="831"/>
    <lineage>
        <taxon>Bacteria</taxon>
        <taxon>Bacillati</taxon>
        <taxon>Bacillota</taxon>
        <taxon>Clostridia</taxon>
        <taxon>Lachnospirales</taxon>
        <taxon>Lachnospiraceae</taxon>
        <taxon>Butyrivibrio</taxon>
    </lineage>
</organism>
<reference evidence="10 11" key="1">
    <citation type="submission" date="2017-09" db="EMBL/GenBank/DDBJ databases">
        <title>High-quality draft genome sequence of Butyrivibrio fibrisolvens INBov1, isolated from cow rumen.</title>
        <authorList>
            <person name="Rodriguez Hernaez J."/>
            <person name="Rivarola M."/>
            <person name="Paniego N."/>
            <person name="Cravero S."/>
            <person name="Ceron Cucchi M."/>
            <person name="Martinez M.C."/>
        </authorList>
    </citation>
    <scope>NUCLEOTIDE SEQUENCE [LARGE SCALE GENOMIC DNA]</scope>
    <source>
        <strain evidence="10 11">INBov1</strain>
        <plasmid evidence="11">pinbov266</plasmid>
    </source>
</reference>
<evidence type="ECO:0000256" key="2">
    <source>
        <dbReference type="ARBA" id="ARBA00011903"/>
    </source>
</evidence>
<name>A0A317G0R9_BUTFI</name>
<gene>
    <name evidence="10" type="ORF">CPT75_00930</name>
</gene>
<evidence type="ECO:0000256" key="7">
    <source>
        <dbReference type="ARBA" id="ARBA00023137"/>
    </source>
</evidence>
<comment type="similarity">
    <text evidence="1">Belongs to the CpsD/CapB family.</text>
</comment>
<evidence type="ECO:0000256" key="1">
    <source>
        <dbReference type="ARBA" id="ARBA00007316"/>
    </source>
</evidence>
<sequence length="236" mass="25855">MIDIELETKNLPFGMTEEVKNLRTSIAFAGDGIKSVLFTSTMTNEGKSTITIEAAKSFAELGKKVVLVDTDLRKSILKMKIVSGKMKYGLTHYLSGQCEVDDIIYHNTAEGFDNMYIVPTGPATKAPTELLSTDKLGKLLDDLKKDYDMVIIDTPPVGTVIDAAIIAPHTDGAVFIIEAGKVNFKTVQKAIEKFEASGCKVLGVALNKVDKSKNSYGYYKYGKEYGYGYVYGEQNS</sequence>
<comment type="catalytic activity">
    <reaction evidence="8">
        <text>L-tyrosyl-[protein] + ATP = O-phospho-L-tyrosyl-[protein] + ADP + H(+)</text>
        <dbReference type="Rhea" id="RHEA:10596"/>
        <dbReference type="Rhea" id="RHEA-COMP:10136"/>
        <dbReference type="Rhea" id="RHEA-COMP:20101"/>
        <dbReference type="ChEBI" id="CHEBI:15378"/>
        <dbReference type="ChEBI" id="CHEBI:30616"/>
        <dbReference type="ChEBI" id="CHEBI:46858"/>
        <dbReference type="ChEBI" id="CHEBI:61978"/>
        <dbReference type="ChEBI" id="CHEBI:456216"/>
        <dbReference type="EC" id="2.7.10.2"/>
    </reaction>
</comment>
<evidence type="ECO:0000256" key="8">
    <source>
        <dbReference type="ARBA" id="ARBA00051245"/>
    </source>
</evidence>
<dbReference type="InterPro" id="IPR027417">
    <property type="entry name" value="P-loop_NTPase"/>
</dbReference>
<dbReference type="Pfam" id="PF13614">
    <property type="entry name" value="AAA_31"/>
    <property type="match status" value="1"/>
</dbReference>
<evidence type="ECO:0000313" key="11">
    <source>
        <dbReference type="Proteomes" id="UP000245488"/>
    </source>
</evidence>
<dbReference type="RefSeq" id="WP_110074492.1">
    <property type="nucleotide sequence ID" value="NZ_CM009897.1"/>
</dbReference>
<protein>
    <recommendedName>
        <fullName evidence="2">non-specific protein-tyrosine kinase</fullName>
        <ecNumber evidence="2">2.7.10.2</ecNumber>
    </recommendedName>
</protein>
<dbReference type="Gene3D" id="3.40.50.300">
    <property type="entry name" value="P-loop containing nucleotide triphosphate hydrolases"/>
    <property type="match status" value="1"/>
</dbReference>
<dbReference type="EMBL" id="NXNG01000002">
    <property type="protein sequence ID" value="PWT25980.1"/>
    <property type="molecule type" value="Genomic_DNA"/>
</dbReference>
<evidence type="ECO:0000256" key="3">
    <source>
        <dbReference type="ARBA" id="ARBA00022679"/>
    </source>
</evidence>
<keyword evidence="10" id="KW-0614">Plasmid</keyword>
<dbReference type="PANTHER" id="PTHR32309">
    <property type="entry name" value="TYROSINE-PROTEIN KINASE"/>
    <property type="match status" value="1"/>
</dbReference>
<evidence type="ECO:0000256" key="6">
    <source>
        <dbReference type="ARBA" id="ARBA00022840"/>
    </source>
</evidence>
<keyword evidence="7" id="KW-0829">Tyrosine-protein kinase</keyword>
<dbReference type="CDD" id="cd05387">
    <property type="entry name" value="BY-kinase"/>
    <property type="match status" value="1"/>
</dbReference>
<dbReference type="SUPFAM" id="SSF52540">
    <property type="entry name" value="P-loop containing nucleoside triphosphate hydrolases"/>
    <property type="match status" value="1"/>
</dbReference>
<dbReference type="AlphaFoldDB" id="A0A317G0R9"/>
<keyword evidence="11" id="KW-1185">Reference proteome</keyword>
<feature type="domain" description="AAA" evidence="9">
    <location>
        <begin position="46"/>
        <end position="166"/>
    </location>
</feature>
<keyword evidence="5 10" id="KW-0418">Kinase</keyword>